<dbReference type="OrthoDB" id="5986110at2759"/>
<dbReference type="CDD" id="cd06263">
    <property type="entry name" value="MAM"/>
    <property type="match status" value="1"/>
</dbReference>
<dbReference type="InterPro" id="IPR018114">
    <property type="entry name" value="TRYPSIN_HIS"/>
</dbReference>
<sequence>MEAIERRGFCSAEYCCFNTTCKIKICLTKGLYQANCNFDNGDICSYQNGTGQFNWTVNRGQTPSSGTGPSSDVSGRGFYLFIETSFPRQFGDNATILTPYLNGSQCMKFSYHMHGSDIGVLNIYANNQRIFSKSGNQGNRWVGVETPILQLGTYMVKFEGIRGRDYQGDIAIDAISFTPGSCSFQTPKPSTPRPTNPPSASTQSPTQADCGKGNFVLGKVVSGQTARPNSWPWQVSFRRVGSSFHFCGGSLISDQWVVTAAHCVRGQSASGLYVRLGEHNFNLNEGNEMDSRVESIIVHPGYAGFNNDIGKFDNTD</sequence>
<dbReference type="FunFam" id="2.40.10.10:FF:000166">
    <property type="entry name" value="Trypsin"/>
    <property type="match status" value="1"/>
</dbReference>
<gene>
    <name evidence="2" type="ORF">PACLA_8A076036</name>
</gene>
<dbReference type="Proteomes" id="UP001152795">
    <property type="component" value="Unassembled WGS sequence"/>
</dbReference>
<dbReference type="Gene3D" id="2.40.10.10">
    <property type="entry name" value="Trypsin-like serine proteases"/>
    <property type="match status" value="2"/>
</dbReference>
<keyword evidence="3" id="KW-1185">Reference proteome</keyword>
<dbReference type="SMART" id="SM00137">
    <property type="entry name" value="MAM"/>
    <property type="match status" value="1"/>
</dbReference>
<dbReference type="PROSITE" id="PS50240">
    <property type="entry name" value="TRYPSIN_DOM"/>
    <property type="match status" value="1"/>
</dbReference>
<comment type="caution">
    <text evidence="2">The sequence shown here is derived from an EMBL/GenBank/DDBJ whole genome shotgun (WGS) entry which is preliminary data.</text>
</comment>
<dbReference type="PROSITE" id="PS00134">
    <property type="entry name" value="TRYPSIN_HIS"/>
    <property type="match status" value="1"/>
</dbReference>
<dbReference type="EMBL" id="CACRXK020002400">
    <property type="protein sequence ID" value="CAB3994145.1"/>
    <property type="molecule type" value="Genomic_DNA"/>
</dbReference>
<dbReference type="InterPro" id="IPR043504">
    <property type="entry name" value="Peptidase_S1_PA_chymotrypsin"/>
</dbReference>
<dbReference type="PROSITE" id="PS50060">
    <property type="entry name" value="MAM_2"/>
    <property type="match status" value="1"/>
</dbReference>
<dbReference type="Pfam" id="PF00629">
    <property type="entry name" value="MAM"/>
    <property type="match status" value="1"/>
</dbReference>
<evidence type="ECO:0000313" key="2">
    <source>
        <dbReference type="EMBL" id="CAB3994145.1"/>
    </source>
</evidence>
<accession>A0A6S7GR83</accession>
<keyword evidence="1" id="KW-1015">Disulfide bond</keyword>
<dbReference type="InterPro" id="IPR051560">
    <property type="entry name" value="MAM_domain-containing"/>
</dbReference>
<dbReference type="GO" id="GO:0016020">
    <property type="term" value="C:membrane"/>
    <property type="evidence" value="ECO:0007669"/>
    <property type="project" value="InterPro"/>
</dbReference>
<dbReference type="CDD" id="cd00190">
    <property type="entry name" value="Tryp_SPc"/>
    <property type="match status" value="1"/>
</dbReference>
<dbReference type="SUPFAM" id="SSF50494">
    <property type="entry name" value="Trypsin-like serine proteases"/>
    <property type="match status" value="1"/>
</dbReference>
<organism evidence="2 3">
    <name type="scientific">Paramuricea clavata</name>
    <name type="common">Red gorgonian</name>
    <name type="synonym">Violescent sea-whip</name>
    <dbReference type="NCBI Taxonomy" id="317549"/>
    <lineage>
        <taxon>Eukaryota</taxon>
        <taxon>Metazoa</taxon>
        <taxon>Cnidaria</taxon>
        <taxon>Anthozoa</taxon>
        <taxon>Octocorallia</taxon>
        <taxon>Malacalcyonacea</taxon>
        <taxon>Plexauridae</taxon>
        <taxon>Paramuricea</taxon>
    </lineage>
</organism>
<dbReference type="InterPro" id="IPR000998">
    <property type="entry name" value="MAM_dom"/>
</dbReference>
<dbReference type="Pfam" id="PF00089">
    <property type="entry name" value="Trypsin"/>
    <property type="match status" value="1"/>
</dbReference>
<dbReference type="InterPro" id="IPR001254">
    <property type="entry name" value="Trypsin_dom"/>
</dbReference>
<dbReference type="AlphaFoldDB" id="A0A6S7GR83"/>
<evidence type="ECO:0000313" key="3">
    <source>
        <dbReference type="Proteomes" id="UP001152795"/>
    </source>
</evidence>
<dbReference type="PANTHER" id="PTHR23282:SF142">
    <property type="entry name" value="MAM DOMAIN-CONTAINING PROTEIN"/>
    <property type="match status" value="1"/>
</dbReference>
<dbReference type="Gene3D" id="2.60.120.200">
    <property type="match status" value="1"/>
</dbReference>
<dbReference type="GO" id="GO:0004252">
    <property type="term" value="F:serine-type endopeptidase activity"/>
    <property type="evidence" value="ECO:0007669"/>
    <property type="project" value="InterPro"/>
</dbReference>
<protein>
    <submittedName>
        <fullName evidence="2">MAM and LDL-receptor class A domain-containing 1-like</fullName>
    </submittedName>
</protein>
<dbReference type="SUPFAM" id="SSF49899">
    <property type="entry name" value="Concanavalin A-like lectins/glucanases"/>
    <property type="match status" value="1"/>
</dbReference>
<dbReference type="InterPro" id="IPR013320">
    <property type="entry name" value="ConA-like_dom_sf"/>
</dbReference>
<reference evidence="2" key="1">
    <citation type="submission" date="2020-04" db="EMBL/GenBank/DDBJ databases">
        <authorList>
            <person name="Alioto T."/>
            <person name="Alioto T."/>
            <person name="Gomez Garrido J."/>
        </authorList>
    </citation>
    <scope>NUCLEOTIDE SEQUENCE</scope>
    <source>
        <strain evidence="2">A484AB</strain>
    </source>
</reference>
<dbReference type="PANTHER" id="PTHR23282">
    <property type="entry name" value="APICAL ENDOSOMAL GLYCOPROTEIN PRECURSOR"/>
    <property type="match status" value="1"/>
</dbReference>
<dbReference type="GO" id="GO:0006508">
    <property type="term" value="P:proteolysis"/>
    <property type="evidence" value="ECO:0007669"/>
    <property type="project" value="InterPro"/>
</dbReference>
<dbReference type="InterPro" id="IPR009003">
    <property type="entry name" value="Peptidase_S1_PA"/>
</dbReference>
<evidence type="ECO:0000256" key="1">
    <source>
        <dbReference type="ARBA" id="ARBA00023157"/>
    </source>
</evidence>
<name>A0A6S7GR83_PARCT</name>
<proteinExistence type="predicted"/>